<keyword evidence="3" id="KW-1185">Reference proteome</keyword>
<dbReference type="PANTHER" id="PTHR43102:SF2">
    <property type="entry name" value="GAF DOMAIN-CONTAINING PROTEIN"/>
    <property type="match status" value="1"/>
</dbReference>
<organism evidence="2 3">
    <name type="scientific">Pseudoalteromonas amylolytica</name>
    <dbReference type="NCBI Taxonomy" id="1859457"/>
    <lineage>
        <taxon>Bacteria</taxon>
        <taxon>Pseudomonadati</taxon>
        <taxon>Pseudomonadota</taxon>
        <taxon>Gammaproteobacteria</taxon>
        <taxon>Alteromonadales</taxon>
        <taxon>Pseudoalteromonadaceae</taxon>
        <taxon>Pseudoalteromonas</taxon>
    </lineage>
</organism>
<dbReference type="InterPro" id="IPR029016">
    <property type="entry name" value="GAF-like_dom_sf"/>
</dbReference>
<dbReference type="OrthoDB" id="9812358at2"/>
<name>A0A1S1MZ96_9GAMM</name>
<dbReference type="Proteomes" id="UP000179786">
    <property type="component" value="Unassembled WGS sequence"/>
</dbReference>
<dbReference type="SUPFAM" id="SSF55781">
    <property type="entry name" value="GAF domain-like"/>
    <property type="match status" value="1"/>
</dbReference>
<dbReference type="Gene3D" id="3.30.450.40">
    <property type="match status" value="1"/>
</dbReference>
<evidence type="ECO:0000313" key="3">
    <source>
        <dbReference type="Proteomes" id="UP000179786"/>
    </source>
</evidence>
<evidence type="ECO:0000259" key="1">
    <source>
        <dbReference type="SMART" id="SM00065"/>
    </source>
</evidence>
<comment type="caution">
    <text evidence="2">The sequence shown here is derived from an EMBL/GenBank/DDBJ whole genome shotgun (WGS) entry which is preliminary data.</text>
</comment>
<protein>
    <recommendedName>
        <fullName evidence="1">GAF domain-containing protein</fullName>
    </recommendedName>
</protein>
<dbReference type="InterPro" id="IPR003018">
    <property type="entry name" value="GAF"/>
</dbReference>
<proteinExistence type="predicted"/>
<dbReference type="EMBL" id="MKJU01000005">
    <property type="protein sequence ID" value="OHU93074.1"/>
    <property type="molecule type" value="Genomic_DNA"/>
</dbReference>
<dbReference type="PANTHER" id="PTHR43102">
    <property type="entry name" value="SLR1143 PROTEIN"/>
    <property type="match status" value="1"/>
</dbReference>
<feature type="domain" description="GAF" evidence="1">
    <location>
        <begin position="26"/>
        <end position="160"/>
    </location>
</feature>
<dbReference type="STRING" id="1859457.BET10_03455"/>
<reference evidence="2 3" key="1">
    <citation type="submission" date="2016-09" db="EMBL/GenBank/DDBJ databases">
        <title>Pseudoalteromonas amylolytica sp. nov., isolated from the surface seawater.</title>
        <authorList>
            <person name="Wu Y.-H."/>
            <person name="Cheng H."/>
            <person name="Jin X.-B."/>
            <person name="Wang C.-S."/>
            <person name="Xu X.-W."/>
        </authorList>
    </citation>
    <scope>NUCLEOTIDE SEQUENCE [LARGE SCALE GENOMIC DNA]</scope>
    <source>
        <strain evidence="2 3">JW1</strain>
    </source>
</reference>
<sequence>MKKPQKPKTEPLRIQTLNELGLLDSEPDPQLDRLTEFVAHVFCVPVALISLVDSDRQWFKSKVGLEACETSRDVSFCGHAILGPDVFVVPNALKDERFKDNPLVTGPPYIRFYAGAPLIHNNGSALGTLCLIDIEPRNFDDDDIKVLREVADKVMWEFCH</sequence>
<accession>A0A1S1MZ96</accession>
<evidence type="ECO:0000313" key="2">
    <source>
        <dbReference type="EMBL" id="OHU93074.1"/>
    </source>
</evidence>
<gene>
    <name evidence="2" type="ORF">BET10_03455</name>
</gene>
<dbReference type="RefSeq" id="WP_070983081.1">
    <property type="nucleotide sequence ID" value="NZ_MKJU01000005.1"/>
</dbReference>
<dbReference type="Pfam" id="PF01590">
    <property type="entry name" value="GAF"/>
    <property type="match status" value="1"/>
</dbReference>
<dbReference type="SMART" id="SM00065">
    <property type="entry name" value="GAF"/>
    <property type="match status" value="1"/>
</dbReference>
<dbReference type="AlphaFoldDB" id="A0A1S1MZ96"/>